<keyword evidence="3" id="KW-0808">Transferase</keyword>
<protein>
    <recommendedName>
        <fullName evidence="2">Integrase</fullName>
    </recommendedName>
</protein>
<dbReference type="GO" id="GO:0016740">
    <property type="term" value="F:transferase activity"/>
    <property type="evidence" value="ECO:0007669"/>
    <property type="project" value="UniProtKB-KW"/>
</dbReference>
<dbReference type="PANTHER" id="PTHR30349:SF64">
    <property type="entry name" value="PROPHAGE INTEGRASE INTD-RELATED"/>
    <property type="match status" value="1"/>
</dbReference>
<dbReference type="GO" id="GO:0006310">
    <property type="term" value="P:DNA recombination"/>
    <property type="evidence" value="ECO:0007669"/>
    <property type="project" value="UniProtKB-KW"/>
</dbReference>
<dbReference type="Pfam" id="PF00589">
    <property type="entry name" value="Phage_integrase"/>
    <property type="match status" value="1"/>
</dbReference>
<sequence length="382" mass="43888">MLCKKCKKELQDDWLYCPWCGSGAKKDPKKKMYRRNDGLYEKIVVINKKRVAFRGKTEKEVIQKIAAYTAEAENGKTKPFKVYAEELERSWDELAYNTLRSYKPALKRCVDYFGDMPVGDITPYSISLFLSKMATTYSQKTIKNHLSMISQTLDLAVMNNEIVTNPASIKYKPTGKKPVKRKEAAEQYAEVIRQYWGESLYSWLAYFLLNTGLRKGEALALQYRDIDMEENLISVSKSVYFISDNPYIKEPKTSAGIRLVILPLCVKEKLKPCKPNDYIFSTDGEPLHEHQIDAGWDRFCKAHDMGEWIKGAGGKNRFKPAVTFHQLRHYYATKGSELGIPREVMTELMGHSSYIVTENYTHIRKAALQSAAEKINCTENTQ</sequence>
<keyword evidence="8" id="KW-1179">Viral genome integration</keyword>
<reference evidence="12" key="1">
    <citation type="journal article" date="2021" name="Proc. Natl. Acad. Sci. U.S.A.">
        <title>A Catalog of Tens of Thousands of Viruses from Human Metagenomes Reveals Hidden Associations with Chronic Diseases.</title>
        <authorList>
            <person name="Tisza M.J."/>
            <person name="Buck C.B."/>
        </authorList>
    </citation>
    <scope>NUCLEOTIDE SEQUENCE</scope>
    <source>
        <strain evidence="12">Ctjz83</strain>
    </source>
</reference>
<evidence type="ECO:0000256" key="1">
    <source>
        <dbReference type="ARBA" id="ARBA00008857"/>
    </source>
</evidence>
<dbReference type="PROSITE" id="PS51900">
    <property type="entry name" value="CB"/>
    <property type="match status" value="1"/>
</dbReference>
<feature type="domain" description="Tyr recombinase" evidence="10">
    <location>
        <begin position="174"/>
        <end position="373"/>
    </location>
</feature>
<proteinExistence type="inferred from homology"/>
<evidence type="ECO:0000256" key="4">
    <source>
        <dbReference type="ARBA" id="ARBA00022801"/>
    </source>
</evidence>
<evidence type="ECO:0000256" key="3">
    <source>
        <dbReference type="ARBA" id="ARBA00022679"/>
    </source>
</evidence>
<evidence type="ECO:0000256" key="8">
    <source>
        <dbReference type="ARBA" id="ARBA00023195"/>
    </source>
</evidence>
<keyword evidence="5" id="KW-0229">DNA integration</keyword>
<dbReference type="InterPro" id="IPR011010">
    <property type="entry name" value="DNA_brk_join_enz"/>
</dbReference>
<evidence type="ECO:0000256" key="7">
    <source>
        <dbReference type="ARBA" id="ARBA00023172"/>
    </source>
</evidence>
<keyword evidence="7" id="KW-0233">DNA recombination</keyword>
<evidence type="ECO:0000256" key="9">
    <source>
        <dbReference type="PROSITE-ProRule" id="PRU01248"/>
    </source>
</evidence>
<keyword evidence="8" id="KW-1160">Virus entry into host cell</keyword>
<evidence type="ECO:0000259" key="11">
    <source>
        <dbReference type="PROSITE" id="PS51900"/>
    </source>
</evidence>
<accession>A0A8D9PE11</accession>
<dbReference type="PANTHER" id="PTHR30349">
    <property type="entry name" value="PHAGE INTEGRASE-RELATED"/>
    <property type="match status" value="1"/>
</dbReference>
<dbReference type="InterPro" id="IPR044068">
    <property type="entry name" value="CB"/>
</dbReference>
<dbReference type="Gene3D" id="1.10.443.10">
    <property type="entry name" value="Intergrase catalytic core"/>
    <property type="match status" value="1"/>
</dbReference>
<dbReference type="GO" id="GO:0016787">
    <property type="term" value="F:hydrolase activity"/>
    <property type="evidence" value="ECO:0007669"/>
    <property type="project" value="UniProtKB-KW"/>
</dbReference>
<dbReference type="GO" id="GO:0075713">
    <property type="term" value="P:establishment of integrated proviral latency"/>
    <property type="evidence" value="ECO:0007669"/>
    <property type="project" value="UniProtKB-KW"/>
</dbReference>
<feature type="domain" description="Core-binding (CB)" evidence="11">
    <location>
        <begin position="78"/>
        <end position="157"/>
    </location>
</feature>
<evidence type="ECO:0000259" key="10">
    <source>
        <dbReference type="PROSITE" id="PS51898"/>
    </source>
</evidence>
<evidence type="ECO:0000256" key="6">
    <source>
        <dbReference type="ARBA" id="ARBA00023125"/>
    </source>
</evidence>
<name>A0A8D9PE11_9CAUD</name>
<comment type="similarity">
    <text evidence="1">Belongs to the 'phage' integrase family.</text>
</comment>
<dbReference type="InterPro" id="IPR050090">
    <property type="entry name" value="Tyrosine_recombinase_XerCD"/>
</dbReference>
<dbReference type="GO" id="GO:0044826">
    <property type="term" value="P:viral genome integration into host DNA"/>
    <property type="evidence" value="ECO:0007669"/>
    <property type="project" value="UniProtKB-KW"/>
</dbReference>
<keyword evidence="6 9" id="KW-0238">DNA-binding</keyword>
<evidence type="ECO:0000256" key="5">
    <source>
        <dbReference type="ARBA" id="ARBA00022908"/>
    </source>
</evidence>
<dbReference type="PROSITE" id="PS51898">
    <property type="entry name" value="TYR_RECOMBINASE"/>
    <property type="match status" value="1"/>
</dbReference>
<dbReference type="InterPro" id="IPR002104">
    <property type="entry name" value="Integrase_catalytic"/>
</dbReference>
<evidence type="ECO:0000256" key="2">
    <source>
        <dbReference type="ARBA" id="ARBA00016082"/>
    </source>
</evidence>
<dbReference type="GO" id="GO:0015074">
    <property type="term" value="P:DNA integration"/>
    <property type="evidence" value="ECO:0007669"/>
    <property type="project" value="UniProtKB-KW"/>
</dbReference>
<dbReference type="CDD" id="cd01189">
    <property type="entry name" value="INT_ICEBs1_C_like"/>
    <property type="match status" value="1"/>
</dbReference>
<dbReference type="InterPro" id="IPR010998">
    <property type="entry name" value="Integrase_recombinase_N"/>
</dbReference>
<evidence type="ECO:0000313" key="12">
    <source>
        <dbReference type="EMBL" id="DAD55456.1"/>
    </source>
</evidence>
<keyword evidence="4" id="KW-0378">Hydrolase</keyword>
<dbReference type="GO" id="GO:0003677">
    <property type="term" value="F:DNA binding"/>
    <property type="evidence" value="ECO:0007669"/>
    <property type="project" value="UniProtKB-UniRule"/>
</dbReference>
<dbReference type="EMBL" id="BK014725">
    <property type="protein sequence ID" value="DAD55456.1"/>
    <property type="molecule type" value="Genomic_DNA"/>
</dbReference>
<dbReference type="Gene3D" id="1.10.150.130">
    <property type="match status" value="1"/>
</dbReference>
<dbReference type="InterPro" id="IPR013762">
    <property type="entry name" value="Integrase-like_cat_sf"/>
</dbReference>
<organism evidence="12">
    <name type="scientific">Myoviridae sp. ctjz83</name>
    <dbReference type="NCBI Taxonomy" id="2826083"/>
    <lineage>
        <taxon>Viruses</taxon>
        <taxon>Duplodnaviria</taxon>
        <taxon>Heunggongvirae</taxon>
        <taxon>Uroviricota</taxon>
        <taxon>Caudoviricetes</taxon>
    </lineage>
</organism>
<dbReference type="SUPFAM" id="SSF56349">
    <property type="entry name" value="DNA breaking-rejoining enzymes"/>
    <property type="match status" value="1"/>
</dbReference>